<dbReference type="AlphaFoldDB" id="A0A6B9XTA9"/>
<organism evidence="1">
    <name type="scientific">Picea sitchensis</name>
    <name type="common">Sitka spruce</name>
    <name type="synonym">Pinus sitchensis</name>
    <dbReference type="NCBI Taxonomy" id="3332"/>
    <lineage>
        <taxon>Eukaryota</taxon>
        <taxon>Viridiplantae</taxon>
        <taxon>Streptophyta</taxon>
        <taxon>Embryophyta</taxon>
        <taxon>Tracheophyta</taxon>
        <taxon>Spermatophyta</taxon>
        <taxon>Pinopsida</taxon>
        <taxon>Pinidae</taxon>
        <taxon>Conifers I</taxon>
        <taxon>Pinales</taxon>
        <taxon>Pinaceae</taxon>
        <taxon>Picea</taxon>
    </lineage>
</organism>
<evidence type="ECO:0000313" key="1">
    <source>
        <dbReference type="EMBL" id="QHR90273.1"/>
    </source>
</evidence>
<dbReference type="EMBL" id="MK697699">
    <property type="protein sequence ID" value="QHR90273.1"/>
    <property type="molecule type" value="Genomic_DNA"/>
</dbReference>
<gene>
    <name evidence="1" type="primary">orf04319</name>
    <name evidence="1" type="ORF">Q903MT_gene4296</name>
</gene>
<keyword evidence="1" id="KW-0496">Mitochondrion</keyword>
<proteinExistence type="predicted"/>
<sequence>MKRRAIMMNPGLFVEAPLFLDELFLQGHCLSPLYFLPFYLLVVVE</sequence>
<geneLocation type="mitochondrion" evidence="1"/>
<reference evidence="1" key="1">
    <citation type="submission" date="2019-03" db="EMBL/GenBank/DDBJ databases">
        <title>Largest Complete Mitochondrial Genome of a Gymnosperm, Sitka Spruce (Picea sitchensis), Indicates Complex Physical Structure.</title>
        <authorList>
            <person name="Jackman S.D."/>
            <person name="Coombe L."/>
            <person name="Warren R."/>
            <person name="Kirk H."/>
            <person name="Trinh E."/>
            <person name="McLeod T."/>
            <person name="Pleasance S."/>
            <person name="Pandoh P."/>
            <person name="Zhao Y."/>
            <person name="Coope R."/>
            <person name="Bousquet J."/>
            <person name="Bohlmann J.C."/>
            <person name="Jones S.J.M."/>
            <person name="Birol I."/>
        </authorList>
    </citation>
    <scope>NUCLEOTIDE SEQUENCE</scope>
    <source>
        <strain evidence="1">Q903</strain>
    </source>
</reference>
<name>A0A6B9XTA9_PICSI</name>
<accession>A0A6B9XTA9</accession>
<protein>
    <submittedName>
        <fullName evidence="1">Uncharacterized protein</fullName>
    </submittedName>
</protein>